<proteinExistence type="inferred from homology"/>
<keyword evidence="2" id="KW-0433">Leucine-rich repeat</keyword>
<sequence>MRLTAETIQEAPAFINAVLERELNLRGLKIPAVESLGATQDQFDAIDLSDNDIIKLENFPILKRCKSLIVNNNRIRRIAPGLGRALPSLQTLVLTNNQLARLQDLDPLHELKGLERLSLLKNPVTALDNYRLYVISMFPKLRHLDFQKVQVSERERATAMFQGRDRTGTRLDHEEDAELRQLLTPEVKKLIKIAIDRASSLDEINRLEAILVSGRISEGDLAMLKSSAAQPQTMQTE</sequence>
<keyword evidence="6" id="KW-0539">Nucleus</keyword>
<evidence type="ECO:0000313" key="12">
    <source>
        <dbReference type="Proteomes" id="UP000290189"/>
    </source>
</evidence>
<comment type="similarity">
    <text evidence="7">Belongs to the U2 small nuclear ribonucleoprotein A family.</text>
</comment>
<geneLocation type="mitochondrion" evidence="10"/>
<dbReference type="EMBL" id="CDSF01000002">
    <property type="protein sequence ID" value="CEO95020.1"/>
    <property type="molecule type" value="Genomic_DNA"/>
</dbReference>
<evidence type="ECO:0000313" key="9">
    <source>
        <dbReference type="EMBL" id="CEO95020.1"/>
    </source>
</evidence>
<evidence type="ECO:0000256" key="7">
    <source>
        <dbReference type="ARBA" id="ARBA00024196"/>
    </source>
</evidence>
<keyword evidence="3" id="KW-0747">Spliceosome</keyword>
<reference evidence="10 12" key="2">
    <citation type="submission" date="2018-03" db="EMBL/GenBank/DDBJ databases">
        <authorList>
            <person name="Fogelqvist J."/>
        </authorList>
    </citation>
    <scope>NUCLEOTIDE SEQUENCE [LARGE SCALE GENOMIC DNA]</scope>
</reference>
<feature type="domain" description="U2A'/phosphoprotein 32 family A C-terminal" evidence="8">
    <location>
        <begin position="127"/>
        <end position="145"/>
    </location>
</feature>
<organism evidence="9 11">
    <name type="scientific">Plasmodiophora brassicae</name>
    <name type="common">Clubroot disease agent</name>
    <dbReference type="NCBI Taxonomy" id="37360"/>
    <lineage>
        <taxon>Eukaryota</taxon>
        <taxon>Sar</taxon>
        <taxon>Rhizaria</taxon>
        <taxon>Endomyxa</taxon>
        <taxon>Phytomyxea</taxon>
        <taxon>Plasmodiophorida</taxon>
        <taxon>Plasmodiophoridae</taxon>
        <taxon>Plasmodiophora</taxon>
    </lineage>
</organism>
<dbReference type="OMA" id="PNYREYM"/>
<dbReference type="PANTHER" id="PTHR10552">
    <property type="entry name" value="U2 SMALL NUCLEAR RIBONUCLEOPROTEIN A"/>
    <property type="match status" value="1"/>
</dbReference>
<evidence type="ECO:0000256" key="1">
    <source>
        <dbReference type="ARBA" id="ARBA00004123"/>
    </source>
</evidence>
<keyword evidence="10" id="KW-0496">Mitochondrion</keyword>
<dbReference type="STRING" id="37360.A0A0G4IIR9"/>
<dbReference type="Proteomes" id="UP000039324">
    <property type="component" value="Unassembled WGS sequence"/>
</dbReference>
<dbReference type="EMBL" id="OVEO01000002">
    <property type="protein sequence ID" value="SPQ94348.1"/>
    <property type="molecule type" value="Genomic_DNA"/>
</dbReference>
<evidence type="ECO:0000313" key="11">
    <source>
        <dbReference type="Proteomes" id="UP000039324"/>
    </source>
</evidence>
<dbReference type="Proteomes" id="UP000290189">
    <property type="component" value="Unassembled WGS sequence"/>
</dbReference>
<gene>
    <name evidence="9" type="ORF">PBRA_003833</name>
    <name evidence="10" type="ORF">PLBR_LOCUS1563</name>
</gene>
<accession>A0A0G4IIR9</accession>
<evidence type="ECO:0000256" key="3">
    <source>
        <dbReference type="ARBA" id="ARBA00022728"/>
    </source>
</evidence>
<dbReference type="PROSITE" id="PS51450">
    <property type="entry name" value="LRR"/>
    <property type="match status" value="1"/>
</dbReference>
<dbReference type="GO" id="GO:0000398">
    <property type="term" value="P:mRNA splicing, via spliceosome"/>
    <property type="evidence" value="ECO:0007669"/>
    <property type="project" value="InterPro"/>
</dbReference>
<dbReference type="InterPro" id="IPR003603">
    <property type="entry name" value="U2A'_phosphoprotein32A_C"/>
</dbReference>
<dbReference type="FunFam" id="3.80.10.10:FF:000026">
    <property type="entry name" value="U2 small nuclear ribonucleoprotein A"/>
    <property type="match status" value="1"/>
</dbReference>
<dbReference type="Gene3D" id="3.80.10.10">
    <property type="entry name" value="Ribonuclease Inhibitor"/>
    <property type="match status" value="1"/>
</dbReference>
<evidence type="ECO:0000259" key="8">
    <source>
        <dbReference type="SMART" id="SM00446"/>
    </source>
</evidence>
<dbReference type="SUPFAM" id="SSF52058">
    <property type="entry name" value="L domain-like"/>
    <property type="match status" value="1"/>
</dbReference>
<comment type="subcellular location">
    <subcellularLocation>
        <location evidence="1">Nucleus</location>
    </subcellularLocation>
</comment>
<protein>
    <recommendedName>
        <fullName evidence="8">U2A'/phosphoprotein 32 family A C-terminal domain-containing protein</fullName>
    </recommendedName>
</protein>
<evidence type="ECO:0000256" key="5">
    <source>
        <dbReference type="ARBA" id="ARBA00023187"/>
    </source>
</evidence>
<keyword evidence="11" id="KW-1185">Reference proteome</keyword>
<dbReference type="SMART" id="SM00446">
    <property type="entry name" value="LRRcap"/>
    <property type="match status" value="1"/>
</dbReference>
<dbReference type="InterPro" id="IPR001611">
    <property type="entry name" value="Leu-rich_rpt"/>
</dbReference>
<dbReference type="InterPro" id="IPR032675">
    <property type="entry name" value="LRR_dom_sf"/>
</dbReference>
<reference evidence="9 11" key="1">
    <citation type="submission" date="2015-02" db="EMBL/GenBank/DDBJ databases">
        <authorList>
            <person name="Chooi Y.-H."/>
        </authorList>
    </citation>
    <scope>NUCLEOTIDE SEQUENCE [LARGE SCALE GENOMIC DNA]</scope>
    <source>
        <strain evidence="9">E3</strain>
    </source>
</reference>
<dbReference type="GO" id="GO:0030620">
    <property type="term" value="F:U2 snRNA binding"/>
    <property type="evidence" value="ECO:0007669"/>
    <property type="project" value="InterPro"/>
</dbReference>
<keyword evidence="5" id="KW-0508">mRNA splicing</keyword>
<keyword evidence="3" id="KW-0507">mRNA processing</keyword>
<dbReference type="InterPro" id="IPR044640">
    <property type="entry name" value="RU2A"/>
</dbReference>
<name>A0A0G4IIR9_PLABS</name>
<dbReference type="GO" id="GO:0005681">
    <property type="term" value="C:spliceosomal complex"/>
    <property type="evidence" value="ECO:0007669"/>
    <property type="project" value="UniProtKB-KW"/>
</dbReference>
<keyword evidence="4" id="KW-0677">Repeat</keyword>
<dbReference type="PANTHER" id="PTHR10552:SF6">
    <property type="entry name" value="U2 SMALL NUCLEAR RIBONUCLEOPROTEIN A"/>
    <property type="match status" value="1"/>
</dbReference>
<evidence type="ECO:0000256" key="6">
    <source>
        <dbReference type="ARBA" id="ARBA00023242"/>
    </source>
</evidence>
<dbReference type="Pfam" id="PF14580">
    <property type="entry name" value="LRR_9"/>
    <property type="match status" value="1"/>
</dbReference>
<evidence type="ECO:0000256" key="2">
    <source>
        <dbReference type="ARBA" id="ARBA00022614"/>
    </source>
</evidence>
<dbReference type="AlphaFoldDB" id="A0A0G4IIR9"/>
<evidence type="ECO:0000256" key="4">
    <source>
        <dbReference type="ARBA" id="ARBA00022737"/>
    </source>
</evidence>
<evidence type="ECO:0000313" key="10">
    <source>
        <dbReference type="EMBL" id="SPQ94348.1"/>
    </source>
</evidence>
<dbReference type="OrthoDB" id="433501at2759"/>